<dbReference type="EMBL" id="SNWN01000009">
    <property type="protein sequence ID" value="TDO21070.1"/>
    <property type="molecule type" value="Genomic_DNA"/>
</dbReference>
<dbReference type="Proteomes" id="UP000295518">
    <property type="component" value="Unassembled WGS sequence"/>
</dbReference>
<dbReference type="OrthoDB" id="400226at2"/>
<evidence type="ECO:0000256" key="1">
    <source>
        <dbReference type="SAM" id="Phobius"/>
    </source>
</evidence>
<keyword evidence="1" id="KW-1133">Transmembrane helix</keyword>
<keyword evidence="1" id="KW-0812">Transmembrane</keyword>
<dbReference type="RefSeq" id="WP_094254413.1">
    <property type="nucleotide sequence ID" value="NZ_NNCE01000001.1"/>
</dbReference>
<gene>
    <name evidence="2" type="ORF">EI74_0090</name>
</gene>
<feature type="transmembrane region" description="Helical" evidence="1">
    <location>
        <begin position="12"/>
        <end position="34"/>
    </location>
</feature>
<name>A0A4R6IFE7_9MOLU</name>
<keyword evidence="1" id="KW-0472">Membrane</keyword>
<reference evidence="2 3" key="1">
    <citation type="submission" date="2019-03" db="EMBL/GenBank/DDBJ databases">
        <title>Genomic Encyclopedia of Archaeal and Bacterial Type Strains, Phase II (KMG-II): from individual species to whole genera.</title>
        <authorList>
            <person name="Goeker M."/>
        </authorList>
    </citation>
    <scope>NUCLEOTIDE SEQUENCE [LARGE SCALE GENOMIC DNA]</scope>
    <source>
        <strain evidence="2 3">ATCC 700618</strain>
    </source>
</reference>
<accession>A0A4R6IFE7</accession>
<sequence>MKKFQKPSFINYVIYILIVYVILISFYIGGAFYFINTHRDFPESKIVVSIIISVSSISLIVMLGLIYIKFQKLPMSEIKRFLVRLNRHEQLLLGKKVKEMPKYILNFKIFLFYFLITQNLFSVVSVIILLFSTANLQSNYWFIYILLIWNLISVLIALIKIIIFSPLKLKAKSSYFEIIYTQRKILLPNEKITWKTCDQVYGRIFKFNYTDAVENSKELDNNFIDNELMEIRDEKHWTN</sequence>
<feature type="transmembrane region" description="Helical" evidence="1">
    <location>
        <begin position="46"/>
        <end position="70"/>
    </location>
</feature>
<feature type="transmembrane region" description="Helical" evidence="1">
    <location>
        <begin position="110"/>
        <end position="134"/>
    </location>
</feature>
<keyword evidence="3" id="KW-1185">Reference proteome</keyword>
<dbReference type="AlphaFoldDB" id="A0A4R6IFE7"/>
<comment type="caution">
    <text evidence="2">The sequence shown here is derived from an EMBL/GenBank/DDBJ whole genome shotgun (WGS) entry which is preliminary data.</text>
</comment>
<protein>
    <submittedName>
        <fullName evidence="2">Uncharacterized protein</fullName>
    </submittedName>
</protein>
<evidence type="ECO:0000313" key="2">
    <source>
        <dbReference type="EMBL" id="TDO21070.1"/>
    </source>
</evidence>
<proteinExistence type="predicted"/>
<feature type="transmembrane region" description="Helical" evidence="1">
    <location>
        <begin position="140"/>
        <end position="163"/>
    </location>
</feature>
<organism evidence="2 3">
    <name type="scientific">Mycoplasma testudineum</name>
    <dbReference type="NCBI Taxonomy" id="244584"/>
    <lineage>
        <taxon>Bacteria</taxon>
        <taxon>Bacillati</taxon>
        <taxon>Mycoplasmatota</taxon>
        <taxon>Mollicutes</taxon>
        <taxon>Mycoplasmataceae</taxon>
        <taxon>Mycoplasma</taxon>
    </lineage>
</organism>
<evidence type="ECO:0000313" key="3">
    <source>
        <dbReference type="Proteomes" id="UP000295518"/>
    </source>
</evidence>